<evidence type="ECO:0000313" key="5">
    <source>
        <dbReference type="EMBL" id="SKA97158.1"/>
    </source>
</evidence>
<keyword evidence="1 3" id="KW-0479">Metal-binding</keyword>
<dbReference type="PANTHER" id="PTHR10819">
    <property type="entry name" value="PHOSPHOTRIESTERASE-RELATED"/>
    <property type="match status" value="1"/>
</dbReference>
<dbReference type="Gene3D" id="3.20.20.140">
    <property type="entry name" value="Metal-dependent hydrolases"/>
    <property type="match status" value="1"/>
</dbReference>
<feature type="binding site" evidence="3">
    <location>
        <position position="122"/>
    </location>
    <ligand>
        <name>a divalent metal cation</name>
        <dbReference type="ChEBI" id="CHEBI:60240"/>
        <label>1</label>
    </ligand>
</feature>
<accession>A0A1T4Y6L1</accession>
<dbReference type="STRING" id="1147123.SAMN05443428_1246"/>
<comment type="cofactor">
    <cofactor evidence="3">
        <name>a divalent metal cation</name>
        <dbReference type="ChEBI" id="CHEBI:60240"/>
    </cofactor>
    <text evidence="3">Binds 2 divalent metal cations per subunit.</text>
</comment>
<evidence type="ECO:0000256" key="2">
    <source>
        <dbReference type="ARBA" id="ARBA00022801"/>
    </source>
</evidence>
<feature type="binding site" evidence="3">
    <location>
        <position position="9"/>
    </location>
    <ligand>
        <name>a divalent metal cation</name>
        <dbReference type="ChEBI" id="CHEBI:60240"/>
        <label>1</label>
    </ligand>
</feature>
<evidence type="ECO:0000313" key="6">
    <source>
        <dbReference type="Proteomes" id="UP000190105"/>
    </source>
</evidence>
<evidence type="ECO:0000256" key="4">
    <source>
        <dbReference type="PROSITE-ProRule" id="PRU00679"/>
    </source>
</evidence>
<dbReference type="GO" id="GO:0008270">
    <property type="term" value="F:zinc ion binding"/>
    <property type="evidence" value="ECO:0007669"/>
    <property type="project" value="InterPro"/>
</dbReference>
<dbReference type="GO" id="GO:0016787">
    <property type="term" value="F:hydrolase activity"/>
    <property type="evidence" value="ECO:0007669"/>
    <property type="project" value="UniProtKB-KW"/>
</dbReference>
<name>A0A1T4Y6L1_9CLOT</name>
<dbReference type="AlphaFoldDB" id="A0A1T4Y6L1"/>
<keyword evidence="6" id="KW-1185">Reference proteome</keyword>
<dbReference type="PROSITE" id="PS51347">
    <property type="entry name" value="PHOSPHOTRIESTERASE_2"/>
    <property type="match status" value="1"/>
</dbReference>
<dbReference type="PANTHER" id="PTHR10819:SF3">
    <property type="entry name" value="PHOSPHOTRIESTERASE-RELATED PROTEIN"/>
    <property type="match status" value="1"/>
</dbReference>
<dbReference type="Pfam" id="PF02126">
    <property type="entry name" value="PTE"/>
    <property type="match status" value="1"/>
</dbReference>
<dbReference type="InterPro" id="IPR032466">
    <property type="entry name" value="Metal_Hydrolase"/>
</dbReference>
<dbReference type="RefSeq" id="WP_078697407.1">
    <property type="nucleotide sequence ID" value="NZ_FUYH01000024.1"/>
</dbReference>
<dbReference type="SUPFAM" id="SSF51556">
    <property type="entry name" value="Metallo-dependent hydrolases"/>
    <property type="match status" value="1"/>
</dbReference>
<feature type="binding site" evidence="3">
    <location>
        <position position="155"/>
    </location>
    <ligand>
        <name>a divalent metal cation</name>
        <dbReference type="ChEBI" id="CHEBI:60240"/>
        <label>2</label>
    </ligand>
</feature>
<feature type="binding site" evidence="3">
    <location>
        <position position="183"/>
    </location>
    <ligand>
        <name>a divalent metal cation</name>
        <dbReference type="ChEBI" id="CHEBI:60240"/>
        <label>2</label>
    </ligand>
</feature>
<protein>
    <submittedName>
        <fullName evidence="5">Phosphotriesterase-related protein</fullName>
    </submittedName>
</protein>
<feature type="binding site" evidence="3">
    <location>
        <position position="240"/>
    </location>
    <ligand>
        <name>a divalent metal cation</name>
        <dbReference type="ChEBI" id="CHEBI:60240"/>
        <label>1</label>
    </ligand>
</feature>
<sequence length="290" mass="33019">MINGIIYPHEHITIDLSKGKNDLDCRLDVKEETIRELNELKKLGVNKIIDVTNKGMGRNVRYVEDVAYKTNIEIYCSTGYYKEPFLPLEVYELNERELSLIMIKEILFGIEDTKIKAKVIGEIGTSKDGIFPMEEKVFKASARAHIDTGAPIVTHTTLGKLGLEQVKIFKEYGANMGKIVISHVDLSGDLDYILRLIESGVNIAFDTVGKINYQKDEKRIELIQNLCKQNLSNKILLSMDITRKSHLKFKGGIGYSYLLENFIPKLQQVGIKQEDIENMLVNNAERIFFS</sequence>
<dbReference type="Proteomes" id="UP000190105">
    <property type="component" value="Unassembled WGS sequence"/>
</dbReference>
<organism evidence="5 6">
    <name type="scientific">Caloramator quimbayensis</name>
    <dbReference type="NCBI Taxonomy" id="1147123"/>
    <lineage>
        <taxon>Bacteria</taxon>
        <taxon>Bacillati</taxon>
        <taxon>Bacillota</taxon>
        <taxon>Clostridia</taxon>
        <taxon>Eubacteriales</taxon>
        <taxon>Clostridiaceae</taxon>
        <taxon>Caloramator</taxon>
    </lineage>
</organism>
<dbReference type="PIRSF" id="PIRSF016839">
    <property type="entry name" value="PhP"/>
    <property type="match status" value="1"/>
</dbReference>
<reference evidence="6" key="1">
    <citation type="submission" date="2017-02" db="EMBL/GenBank/DDBJ databases">
        <authorList>
            <person name="Varghese N."/>
            <person name="Submissions S."/>
        </authorList>
    </citation>
    <scope>NUCLEOTIDE SEQUENCE [LARGE SCALE GENOMIC DNA]</scope>
    <source>
        <strain evidence="6">USBA 833</strain>
    </source>
</reference>
<dbReference type="EMBL" id="FUYH01000024">
    <property type="protein sequence ID" value="SKA97158.1"/>
    <property type="molecule type" value="Genomic_DNA"/>
</dbReference>
<keyword evidence="2" id="KW-0378">Hydrolase</keyword>
<comment type="caution">
    <text evidence="4">Lacks conserved residue(s) required for the propagation of feature annotation.</text>
</comment>
<proteinExistence type="inferred from homology"/>
<evidence type="ECO:0000256" key="3">
    <source>
        <dbReference type="PIRSR" id="PIRSR601559-52"/>
    </source>
</evidence>
<gene>
    <name evidence="5" type="ORF">SAMN05443428_1246</name>
</gene>
<comment type="similarity">
    <text evidence="4">Belongs to the metallo-dependent hydrolases superfamily. Phosphotriesterase family.</text>
</comment>
<feature type="binding site" evidence="3">
    <location>
        <position position="11"/>
    </location>
    <ligand>
        <name>a divalent metal cation</name>
        <dbReference type="ChEBI" id="CHEBI:60240"/>
        <label>1</label>
    </ligand>
</feature>
<evidence type="ECO:0000256" key="1">
    <source>
        <dbReference type="ARBA" id="ARBA00022723"/>
    </source>
</evidence>
<dbReference type="OrthoDB" id="105927at2"/>
<dbReference type="InterPro" id="IPR001559">
    <property type="entry name" value="Phosphotriesterase"/>
</dbReference>
<feature type="binding site" evidence="3">
    <location>
        <position position="122"/>
    </location>
    <ligand>
        <name>a divalent metal cation</name>
        <dbReference type="ChEBI" id="CHEBI:60240"/>
        <label>2</label>
    </ligand>
</feature>